<dbReference type="EMBL" id="OV651813">
    <property type="protein sequence ID" value="CAH1099393.1"/>
    <property type="molecule type" value="Genomic_DNA"/>
</dbReference>
<reference evidence="1" key="1">
    <citation type="submission" date="2022-01" db="EMBL/GenBank/DDBJ databases">
        <authorList>
            <person name="King R."/>
        </authorList>
    </citation>
    <scope>NUCLEOTIDE SEQUENCE</scope>
</reference>
<dbReference type="PANTHER" id="PTHR33053">
    <property type="entry name" value="PROTEIN, PUTATIVE-RELATED"/>
    <property type="match status" value="1"/>
</dbReference>
<proteinExistence type="predicted"/>
<keyword evidence="2" id="KW-1185">Reference proteome</keyword>
<gene>
    <name evidence="1" type="ORF">PSYICH_LOCUS1149</name>
</gene>
<dbReference type="Proteomes" id="UP001153636">
    <property type="component" value="Chromosome 1"/>
</dbReference>
<protein>
    <recommendedName>
        <fullName evidence="3">DUF4218 domain-containing protein</fullName>
    </recommendedName>
</protein>
<organism evidence="1 2">
    <name type="scientific">Psylliodes chrysocephalus</name>
    <dbReference type="NCBI Taxonomy" id="3402493"/>
    <lineage>
        <taxon>Eukaryota</taxon>
        <taxon>Metazoa</taxon>
        <taxon>Ecdysozoa</taxon>
        <taxon>Arthropoda</taxon>
        <taxon>Hexapoda</taxon>
        <taxon>Insecta</taxon>
        <taxon>Pterygota</taxon>
        <taxon>Neoptera</taxon>
        <taxon>Endopterygota</taxon>
        <taxon>Coleoptera</taxon>
        <taxon>Polyphaga</taxon>
        <taxon>Cucujiformia</taxon>
        <taxon>Chrysomeloidea</taxon>
        <taxon>Chrysomelidae</taxon>
        <taxon>Galerucinae</taxon>
        <taxon>Alticini</taxon>
        <taxon>Psylliodes</taxon>
    </lineage>
</organism>
<dbReference type="OrthoDB" id="10053513at2759"/>
<dbReference type="AlphaFoldDB" id="A0A9P0G492"/>
<accession>A0A9P0G492</accession>
<evidence type="ECO:0008006" key="3">
    <source>
        <dbReference type="Google" id="ProtNLM"/>
    </source>
</evidence>
<evidence type="ECO:0000313" key="1">
    <source>
        <dbReference type="EMBL" id="CAH1099393.1"/>
    </source>
</evidence>
<name>A0A9P0G492_9CUCU</name>
<evidence type="ECO:0000313" key="2">
    <source>
        <dbReference type="Proteomes" id="UP001153636"/>
    </source>
</evidence>
<sequence length="332" mass="39061">MVSMFPIDYMHCICLGVVRKMLFIWKSGNRSVRLNEKYNLLEKKIKELGNCWPIEFNRKPRSLQYLDYWKASELRQFILYVSPLLYDILPEHMFCNLMLLKYAVTILLNKDLNSFYNEYANKLLISFVKNAIQIYGKEFCVYNVHSLIHLASDAQKFESLNDISCFPFENHLYFLKTSLRKSNHCLQQVLNRILEGRKPIHTGVYKKNIYVSEGSTENIKFLRKTCVNNTVWTIDSGNNCAFINDNDSTILYIQSIFEKNNKIYFKGRHLQKIKPFLDYPTASDIIHLYEVSINSIEGDIVEYTHSAKDIKFKGLLLKMTETYIVCPLNHFD</sequence>